<dbReference type="Proteomes" id="UP000078555">
    <property type="component" value="Unassembled WGS sequence"/>
</dbReference>
<evidence type="ECO:0000313" key="2">
    <source>
        <dbReference type="EMBL" id="SBT43823.1"/>
    </source>
</evidence>
<name>A0A1A8ZJ07_PLAOA</name>
<dbReference type="AlphaFoldDB" id="A0A1A8ZJ07"/>
<accession>A0A1A8ZJ07</accession>
<evidence type="ECO:0000313" key="4">
    <source>
        <dbReference type="Proteomes" id="UP000078555"/>
    </source>
</evidence>
<reference evidence="3 4" key="2">
    <citation type="submission" date="2016-05" db="EMBL/GenBank/DDBJ databases">
        <authorList>
            <person name="Naeem Raeece"/>
        </authorList>
    </citation>
    <scope>NUCLEOTIDE SEQUENCE [LARGE SCALE GENOMIC DNA]</scope>
</reference>
<reference evidence="2" key="1">
    <citation type="submission" date="2016-05" db="EMBL/GenBank/DDBJ databases">
        <authorList>
            <person name="Lavstsen T."/>
            <person name="Jespersen J.S."/>
        </authorList>
    </citation>
    <scope>NUCLEOTIDE SEQUENCE [LARGE SCALE GENOMIC DNA]</scope>
</reference>
<dbReference type="EMBL" id="FLRE01000171">
    <property type="protein sequence ID" value="SBT43823.1"/>
    <property type="molecule type" value="Genomic_DNA"/>
</dbReference>
<organism evidence="2 3">
    <name type="scientific">Plasmodium ovale wallikeri</name>
    <dbReference type="NCBI Taxonomy" id="864142"/>
    <lineage>
        <taxon>Eukaryota</taxon>
        <taxon>Sar</taxon>
        <taxon>Alveolata</taxon>
        <taxon>Apicomplexa</taxon>
        <taxon>Aconoidasida</taxon>
        <taxon>Haemosporida</taxon>
        <taxon>Plasmodiidae</taxon>
        <taxon>Plasmodium</taxon>
        <taxon>Plasmodium (Plasmodium)</taxon>
    </lineage>
</organism>
<dbReference type="EMBL" id="FLRD01000128">
    <property type="protein sequence ID" value="SBT43308.1"/>
    <property type="molecule type" value="Genomic_DNA"/>
</dbReference>
<proteinExistence type="predicted"/>
<sequence>MALRNSSFLKMFRKLNGISLIGKMNKNQPKANFTCTQLVNKNMDITNKSILRTSIMNELVESGYKSIDTKTCFLPFSSNFISYEKVLNMDANNIRNIGGGYNTQTCTPKSMESPNESTFSTAAVRSKNITTNILNKRSKKMLLFSWLKNIRKKQYYNIIGKLGIKKRNAGMYWNFYVNKRKKIRKKRRTI</sequence>
<dbReference type="Proteomes" id="UP000078550">
    <property type="component" value="Unassembled WGS sequence"/>
</dbReference>
<gene>
    <name evidence="1" type="ORF">POVWA1_047660</name>
    <name evidence="2" type="ORF">POVWA2_046600</name>
</gene>
<evidence type="ECO:0000313" key="1">
    <source>
        <dbReference type="EMBL" id="SBT43308.1"/>
    </source>
</evidence>
<keyword evidence="4" id="KW-1185">Reference proteome</keyword>
<protein>
    <submittedName>
        <fullName evidence="2">Uncharacterized protein</fullName>
    </submittedName>
</protein>
<evidence type="ECO:0000313" key="3">
    <source>
        <dbReference type="Proteomes" id="UP000078550"/>
    </source>
</evidence>